<sequence length="587" mass="65033">MIDEIELGPIHSSDSKIGSTQNPSNDVIPNENLNKEDILTKPKNYDDLLEKHVGGWGPFQIKLLFLLSIFLQQGFAPLRNNLIYILDVPDHWCDVPGRTDNISLANWKMITIPQEPGPDGRMRFSQCNIKNSSTGLVSSCTKWDYDRTDYTQTVVSQNNWVCGQTQYATNCFTAQNVGGAGGQLFFGIFSDRLGRKPVFIFLFLFSIVSTGASYLVSESYWWFLGLSFMRGFSNGSVFELCSLIVTEQSSPCRRSLINTCKWVSYVVGNIVTVLLIMYLQDWWIFGWVTLGMGCSGLIIWPFLPESARWLISQGKSKEATKILVKMAKENGMKGREDVIKADVNHVLEENKKVAKISFKTVFSRGRLCFNFFMLTICMSTGYFLFDLTYLNAPRMSGYKFVNLIILFVAELLGGTAGGFLMDTLGRRWTQVLAFFLAGGAGLFCAIVLPLVGYWELLGGAIFIKVGEAIASLAAATMRDELLPTPIRATGCGLAEFVAAVIAISVPSVVEFGKDNASFPYAIICVVGILGGLAAMFLPETLNQRLPETIDEANLFSTETRFWSFHPSLDSYNSGNNDAAAATDQNTN</sequence>
<dbReference type="InterPro" id="IPR036259">
    <property type="entry name" value="MFS_trans_sf"/>
</dbReference>
<feature type="transmembrane region" description="Helical" evidence="6">
    <location>
        <begin position="517"/>
        <end position="537"/>
    </location>
</feature>
<evidence type="ECO:0000256" key="5">
    <source>
        <dbReference type="SAM" id="MobiDB-lite"/>
    </source>
</evidence>
<dbReference type="PROSITE" id="PS50850">
    <property type="entry name" value="MFS"/>
    <property type="match status" value="1"/>
</dbReference>
<keyword evidence="3 6" id="KW-1133">Transmembrane helix</keyword>
<keyword evidence="4 6" id="KW-0472">Membrane</keyword>
<comment type="subcellular location">
    <subcellularLocation>
        <location evidence="1">Membrane</location>
        <topology evidence="1">Multi-pass membrane protein</topology>
    </subcellularLocation>
</comment>
<comment type="caution">
    <text evidence="8">The sequence shown here is derived from an EMBL/GenBank/DDBJ whole genome shotgun (WGS) entry which is preliminary data.</text>
</comment>
<feature type="compositionally biased region" description="Polar residues" evidence="5">
    <location>
        <begin position="15"/>
        <end position="27"/>
    </location>
</feature>
<dbReference type="InterPro" id="IPR005829">
    <property type="entry name" value="Sugar_transporter_CS"/>
</dbReference>
<dbReference type="InterPro" id="IPR005828">
    <property type="entry name" value="MFS_sugar_transport-like"/>
</dbReference>
<dbReference type="Proteomes" id="UP001642540">
    <property type="component" value="Unassembled WGS sequence"/>
</dbReference>
<accession>A0ABP1RY68</accession>
<evidence type="ECO:0000259" key="7">
    <source>
        <dbReference type="PROSITE" id="PS50850"/>
    </source>
</evidence>
<feature type="transmembrane region" description="Helical" evidence="6">
    <location>
        <begin position="397"/>
        <end position="419"/>
    </location>
</feature>
<evidence type="ECO:0000313" key="9">
    <source>
        <dbReference type="Proteomes" id="UP001642540"/>
    </source>
</evidence>
<gene>
    <name evidence="8" type="ORF">ODALV1_LOCUS27574</name>
</gene>
<keyword evidence="9" id="KW-1185">Reference proteome</keyword>
<evidence type="ECO:0000256" key="3">
    <source>
        <dbReference type="ARBA" id="ARBA00022989"/>
    </source>
</evidence>
<protein>
    <recommendedName>
        <fullName evidence="7">Major facilitator superfamily (MFS) profile domain-containing protein</fullName>
    </recommendedName>
</protein>
<evidence type="ECO:0000313" key="8">
    <source>
        <dbReference type="EMBL" id="CAL8138872.1"/>
    </source>
</evidence>
<dbReference type="PANTHER" id="PTHR24064">
    <property type="entry name" value="SOLUTE CARRIER FAMILY 22 MEMBER"/>
    <property type="match status" value="1"/>
</dbReference>
<feature type="region of interest" description="Disordered" evidence="5">
    <location>
        <begin position="11"/>
        <end position="31"/>
    </location>
</feature>
<evidence type="ECO:0000256" key="6">
    <source>
        <dbReference type="SAM" id="Phobius"/>
    </source>
</evidence>
<evidence type="ECO:0000256" key="2">
    <source>
        <dbReference type="ARBA" id="ARBA00022692"/>
    </source>
</evidence>
<dbReference type="PROSITE" id="PS00217">
    <property type="entry name" value="SUGAR_TRANSPORT_2"/>
    <property type="match status" value="1"/>
</dbReference>
<feature type="transmembrane region" description="Helical" evidence="6">
    <location>
        <begin position="262"/>
        <end position="278"/>
    </location>
</feature>
<name>A0ABP1RY68_9HEXA</name>
<feature type="transmembrane region" description="Helical" evidence="6">
    <location>
        <begin position="198"/>
        <end position="216"/>
    </location>
</feature>
<feature type="transmembrane region" description="Helical" evidence="6">
    <location>
        <begin position="367"/>
        <end position="385"/>
    </location>
</feature>
<keyword evidence="2 6" id="KW-0812">Transmembrane</keyword>
<feature type="domain" description="Major facilitator superfamily (MFS) profile" evidence="7">
    <location>
        <begin position="65"/>
        <end position="542"/>
    </location>
</feature>
<dbReference type="EMBL" id="CAXLJM020000124">
    <property type="protein sequence ID" value="CAL8138872.1"/>
    <property type="molecule type" value="Genomic_DNA"/>
</dbReference>
<evidence type="ECO:0000256" key="4">
    <source>
        <dbReference type="ARBA" id="ARBA00023136"/>
    </source>
</evidence>
<feature type="transmembrane region" description="Helical" evidence="6">
    <location>
        <begin position="486"/>
        <end position="505"/>
    </location>
</feature>
<feature type="transmembrane region" description="Helical" evidence="6">
    <location>
        <begin position="284"/>
        <end position="303"/>
    </location>
</feature>
<feature type="transmembrane region" description="Helical" evidence="6">
    <location>
        <begin position="431"/>
        <end position="450"/>
    </location>
</feature>
<reference evidence="8 9" key="1">
    <citation type="submission" date="2024-08" db="EMBL/GenBank/DDBJ databases">
        <authorList>
            <person name="Cucini C."/>
            <person name="Frati F."/>
        </authorList>
    </citation>
    <scope>NUCLEOTIDE SEQUENCE [LARGE SCALE GENOMIC DNA]</scope>
</reference>
<organism evidence="8 9">
    <name type="scientific">Orchesella dallaii</name>
    <dbReference type="NCBI Taxonomy" id="48710"/>
    <lineage>
        <taxon>Eukaryota</taxon>
        <taxon>Metazoa</taxon>
        <taxon>Ecdysozoa</taxon>
        <taxon>Arthropoda</taxon>
        <taxon>Hexapoda</taxon>
        <taxon>Collembola</taxon>
        <taxon>Entomobryomorpha</taxon>
        <taxon>Entomobryoidea</taxon>
        <taxon>Orchesellidae</taxon>
        <taxon>Orchesellinae</taxon>
        <taxon>Orchesella</taxon>
    </lineage>
</organism>
<dbReference type="InterPro" id="IPR020846">
    <property type="entry name" value="MFS_dom"/>
</dbReference>
<proteinExistence type="predicted"/>
<dbReference type="Pfam" id="PF00083">
    <property type="entry name" value="Sugar_tr"/>
    <property type="match status" value="1"/>
</dbReference>
<dbReference type="Gene3D" id="1.20.1250.20">
    <property type="entry name" value="MFS general substrate transporter like domains"/>
    <property type="match status" value="1"/>
</dbReference>
<evidence type="ECO:0000256" key="1">
    <source>
        <dbReference type="ARBA" id="ARBA00004141"/>
    </source>
</evidence>
<dbReference type="SUPFAM" id="SSF103473">
    <property type="entry name" value="MFS general substrate transporter"/>
    <property type="match status" value="1"/>
</dbReference>